<dbReference type="PROSITE" id="PS50931">
    <property type="entry name" value="HTH_LYSR"/>
    <property type="match status" value="1"/>
</dbReference>
<accession>A0A4U6QAX9</accession>
<keyword evidence="4" id="KW-0804">Transcription</keyword>
<name>A0A4U6QAX9_9ACTN</name>
<dbReference type="GO" id="GO:0003700">
    <property type="term" value="F:DNA-binding transcription factor activity"/>
    <property type="evidence" value="ECO:0007669"/>
    <property type="project" value="InterPro"/>
</dbReference>
<proteinExistence type="inferred from homology"/>
<reference evidence="6 7" key="1">
    <citation type="submission" date="2019-05" db="EMBL/GenBank/DDBJ databases">
        <title>Nakamurella sp. N5BH11, whole genome shotgun sequence.</title>
        <authorList>
            <person name="Tuo L."/>
        </authorList>
    </citation>
    <scope>NUCLEOTIDE SEQUENCE [LARGE SCALE GENOMIC DNA]</scope>
    <source>
        <strain evidence="6 7">N5BH11</strain>
    </source>
</reference>
<organism evidence="6 7">
    <name type="scientific">Nakamurella flava</name>
    <dbReference type="NCBI Taxonomy" id="2576308"/>
    <lineage>
        <taxon>Bacteria</taxon>
        <taxon>Bacillati</taxon>
        <taxon>Actinomycetota</taxon>
        <taxon>Actinomycetes</taxon>
        <taxon>Nakamurellales</taxon>
        <taxon>Nakamurellaceae</taxon>
        <taxon>Nakamurella</taxon>
    </lineage>
</organism>
<evidence type="ECO:0000256" key="2">
    <source>
        <dbReference type="ARBA" id="ARBA00023015"/>
    </source>
</evidence>
<keyword evidence="7" id="KW-1185">Reference proteome</keyword>
<protein>
    <submittedName>
        <fullName evidence="6">LysR family transcriptional regulator</fullName>
    </submittedName>
</protein>
<dbReference type="InterPro" id="IPR036390">
    <property type="entry name" value="WH_DNA-bd_sf"/>
</dbReference>
<dbReference type="Pfam" id="PF00126">
    <property type="entry name" value="HTH_1"/>
    <property type="match status" value="1"/>
</dbReference>
<sequence>MTRPDDLLLLLEVARYGSFAAVGAALGVEHTTVSRRITALERDLGGPVVIRTPGGCTLTDLGLDLLESAERIERTMADVTRRATSPHDPPSTLTGMVRVAAPEGFGSCFVAPLAARLRRAHPKLRIEVVTATRPLVQGVGSDIEVGVGLPASPRVRTHLLTPYSLGLYATDEYLAAAGHPQSREDLAGHSLVYYVDSLLRVDDLDLLDRFLSGGTPDIGSTSVYAQLEATVAGGGIGVLPHFLAVRRPTLRRVLADQVDIALQFRVALAPRALRRSAATAVLQMLQREVADRRHELMAT</sequence>
<comment type="caution">
    <text evidence="6">The sequence shown here is derived from an EMBL/GenBank/DDBJ whole genome shotgun (WGS) entry which is preliminary data.</text>
</comment>
<dbReference type="InterPro" id="IPR000847">
    <property type="entry name" value="LysR_HTH_N"/>
</dbReference>
<dbReference type="Pfam" id="PF03466">
    <property type="entry name" value="LysR_substrate"/>
    <property type="match status" value="1"/>
</dbReference>
<evidence type="ECO:0000256" key="3">
    <source>
        <dbReference type="ARBA" id="ARBA00023125"/>
    </source>
</evidence>
<dbReference type="PANTHER" id="PTHR30537">
    <property type="entry name" value="HTH-TYPE TRANSCRIPTIONAL REGULATOR"/>
    <property type="match status" value="1"/>
</dbReference>
<dbReference type="AlphaFoldDB" id="A0A4U6QAX9"/>
<evidence type="ECO:0000313" key="7">
    <source>
        <dbReference type="Proteomes" id="UP000306985"/>
    </source>
</evidence>
<evidence type="ECO:0000259" key="5">
    <source>
        <dbReference type="PROSITE" id="PS50931"/>
    </source>
</evidence>
<dbReference type="InterPro" id="IPR005119">
    <property type="entry name" value="LysR_subst-bd"/>
</dbReference>
<dbReference type="RefSeq" id="WP_137451484.1">
    <property type="nucleotide sequence ID" value="NZ_SZZH01000006.1"/>
</dbReference>
<dbReference type="Proteomes" id="UP000306985">
    <property type="component" value="Unassembled WGS sequence"/>
</dbReference>
<dbReference type="InterPro" id="IPR036388">
    <property type="entry name" value="WH-like_DNA-bd_sf"/>
</dbReference>
<dbReference type="SUPFAM" id="SSF53850">
    <property type="entry name" value="Periplasmic binding protein-like II"/>
    <property type="match status" value="1"/>
</dbReference>
<dbReference type="Gene3D" id="1.10.10.10">
    <property type="entry name" value="Winged helix-like DNA-binding domain superfamily/Winged helix DNA-binding domain"/>
    <property type="match status" value="1"/>
</dbReference>
<gene>
    <name evidence="6" type="ORF">FDO65_20055</name>
</gene>
<dbReference type="GO" id="GO:0006351">
    <property type="term" value="P:DNA-templated transcription"/>
    <property type="evidence" value="ECO:0007669"/>
    <property type="project" value="TreeGrafter"/>
</dbReference>
<dbReference type="SUPFAM" id="SSF46785">
    <property type="entry name" value="Winged helix' DNA-binding domain"/>
    <property type="match status" value="1"/>
</dbReference>
<evidence type="ECO:0000256" key="1">
    <source>
        <dbReference type="ARBA" id="ARBA00009437"/>
    </source>
</evidence>
<evidence type="ECO:0000256" key="4">
    <source>
        <dbReference type="ARBA" id="ARBA00023163"/>
    </source>
</evidence>
<dbReference type="EMBL" id="SZZH01000006">
    <property type="protein sequence ID" value="TKV57098.1"/>
    <property type="molecule type" value="Genomic_DNA"/>
</dbReference>
<dbReference type="GO" id="GO:0043565">
    <property type="term" value="F:sequence-specific DNA binding"/>
    <property type="evidence" value="ECO:0007669"/>
    <property type="project" value="TreeGrafter"/>
</dbReference>
<evidence type="ECO:0000313" key="6">
    <source>
        <dbReference type="EMBL" id="TKV57098.1"/>
    </source>
</evidence>
<feature type="domain" description="HTH lysR-type" evidence="5">
    <location>
        <begin position="1"/>
        <end position="59"/>
    </location>
</feature>
<keyword evidence="2" id="KW-0805">Transcription regulation</keyword>
<keyword evidence="3" id="KW-0238">DNA-binding</keyword>
<dbReference type="PANTHER" id="PTHR30537:SF3">
    <property type="entry name" value="TRANSCRIPTIONAL REGULATORY PROTEIN"/>
    <property type="match status" value="1"/>
</dbReference>
<comment type="similarity">
    <text evidence="1">Belongs to the LysR transcriptional regulatory family.</text>
</comment>
<dbReference type="Gene3D" id="3.40.190.290">
    <property type="match status" value="1"/>
</dbReference>
<dbReference type="OrthoDB" id="570111at2"/>
<dbReference type="InterPro" id="IPR058163">
    <property type="entry name" value="LysR-type_TF_proteobact-type"/>
</dbReference>